<dbReference type="AlphaFoldDB" id="U6LE57"/>
<sequence>MSLGALFMVLQQYALSSECICSERISKRAMLFDGRHEVSAVRRENTEGGEEADGSTSSNCVTVCYTWTKERGT</sequence>
<organism evidence="2 3">
    <name type="scientific">Eimeria brunetti</name>
    <dbReference type="NCBI Taxonomy" id="51314"/>
    <lineage>
        <taxon>Eukaryota</taxon>
        <taxon>Sar</taxon>
        <taxon>Alveolata</taxon>
        <taxon>Apicomplexa</taxon>
        <taxon>Conoidasida</taxon>
        <taxon>Coccidia</taxon>
        <taxon>Eucoccidiorida</taxon>
        <taxon>Eimeriorina</taxon>
        <taxon>Eimeriidae</taxon>
        <taxon>Eimeria</taxon>
    </lineage>
</organism>
<evidence type="ECO:0000313" key="3">
    <source>
        <dbReference type="Proteomes" id="UP000030750"/>
    </source>
</evidence>
<dbReference type="Proteomes" id="UP000030750">
    <property type="component" value="Unassembled WGS sequence"/>
</dbReference>
<reference evidence="2" key="1">
    <citation type="submission" date="2013-10" db="EMBL/GenBank/DDBJ databases">
        <title>Genomic analysis of the causative agents of coccidiosis in chickens.</title>
        <authorList>
            <person name="Reid A.J."/>
            <person name="Blake D."/>
            <person name="Billington K."/>
            <person name="Browne H."/>
            <person name="Dunn M."/>
            <person name="Hung S."/>
            <person name="Kawahara F."/>
            <person name="Miranda-Saavedra D."/>
            <person name="Mourier T."/>
            <person name="Nagra H."/>
            <person name="Otto T.D."/>
            <person name="Rawlings N."/>
            <person name="Sanchez A."/>
            <person name="Sanders M."/>
            <person name="Subramaniam C."/>
            <person name="Tay Y."/>
            <person name="Dear P."/>
            <person name="Doerig C."/>
            <person name="Gruber A."/>
            <person name="Parkinson J."/>
            <person name="Shirley M."/>
            <person name="Wan K.L."/>
            <person name="Berriman M."/>
            <person name="Tomley F."/>
            <person name="Pain A."/>
        </authorList>
    </citation>
    <scope>NUCLEOTIDE SEQUENCE [LARGE SCALE GENOMIC DNA]</scope>
    <source>
        <strain evidence="2">Houghton</strain>
    </source>
</reference>
<reference evidence="2" key="2">
    <citation type="submission" date="2013-10" db="EMBL/GenBank/DDBJ databases">
        <authorList>
            <person name="Aslett M."/>
        </authorList>
    </citation>
    <scope>NUCLEOTIDE SEQUENCE [LARGE SCALE GENOMIC DNA]</scope>
    <source>
        <strain evidence="2">Houghton</strain>
    </source>
</reference>
<keyword evidence="1" id="KW-0732">Signal</keyword>
<name>U6LE57_9EIME</name>
<evidence type="ECO:0000313" key="2">
    <source>
        <dbReference type="EMBL" id="CDJ48426.1"/>
    </source>
</evidence>
<keyword evidence="3" id="KW-1185">Reference proteome</keyword>
<gene>
    <name evidence="2" type="ORF">EBH_0078640</name>
</gene>
<feature type="signal peptide" evidence="1">
    <location>
        <begin position="1"/>
        <end position="16"/>
    </location>
</feature>
<accession>U6LE57</accession>
<proteinExistence type="predicted"/>
<evidence type="ECO:0008006" key="4">
    <source>
        <dbReference type="Google" id="ProtNLM"/>
    </source>
</evidence>
<dbReference type="EMBL" id="HG711122">
    <property type="protein sequence ID" value="CDJ48426.1"/>
    <property type="molecule type" value="Genomic_DNA"/>
</dbReference>
<protein>
    <recommendedName>
        <fullName evidence="4">Secreted protein</fullName>
    </recommendedName>
</protein>
<dbReference type="VEuPathDB" id="ToxoDB:EBH_0078640"/>
<evidence type="ECO:0000256" key="1">
    <source>
        <dbReference type="SAM" id="SignalP"/>
    </source>
</evidence>
<feature type="chain" id="PRO_5004674379" description="Secreted protein" evidence="1">
    <location>
        <begin position="17"/>
        <end position="73"/>
    </location>
</feature>